<dbReference type="PANTHER" id="PTHR38011:SF11">
    <property type="entry name" value="2,5-DIAMINO-6-RIBOSYLAMINO-4(3H)-PYRIMIDINONE 5'-PHOSPHATE REDUCTASE"/>
    <property type="match status" value="1"/>
</dbReference>
<dbReference type="SUPFAM" id="SSF53597">
    <property type="entry name" value="Dihydrofolate reductase-like"/>
    <property type="match status" value="1"/>
</dbReference>
<evidence type="ECO:0000313" key="3">
    <source>
        <dbReference type="Proteomes" id="UP000475214"/>
    </source>
</evidence>
<dbReference type="GO" id="GO:0009231">
    <property type="term" value="P:riboflavin biosynthetic process"/>
    <property type="evidence" value="ECO:0007669"/>
    <property type="project" value="InterPro"/>
</dbReference>
<accession>A0A6L9SD91</accession>
<reference evidence="2 3" key="1">
    <citation type="submission" date="2020-02" db="EMBL/GenBank/DDBJ databases">
        <authorList>
            <person name="Li X.-J."/>
            <person name="Han X.-M."/>
        </authorList>
    </citation>
    <scope>NUCLEOTIDE SEQUENCE [LARGE SCALE GENOMIC DNA]</scope>
    <source>
        <strain evidence="2 3">CCTCC AB 2017055</strain>
    </source>
</reference>
<comment type="caution">
    <text evidence="2">The sequence shown here is derived from an EMBL/GenBank/DDBJ whole genome shotgun (WGS) entry which is preliminary data.</text>
</comment>
<evidence type="ECO:0000259" key="1">
    <source>
        <dbReference type="Pfam" id="PF01872"/>
    </source>
</evidence>
<dbReference type="EMBL" id="JAAGOA010000015">
    <property type="protein sequence ID" value="NEE02518.1"/>
    <property type="molecule type" value="Genomic_DNA"/>
</dbReference>
<sequence length="182" mass="20154">MAKVVNSTFVSLDGVVNHMDKWHFDYLSDESDQLAMRQLSAADALLMGRRSYEVYAGAWPGRDGEYPDRINAMRKYVASTTLTDPEWNNTQVLSGDLVESVARLKDEHSGDILMHGYGPVAQAMIRAGLLDELHLWYHPVLAGVGGPDDVLLTEGLHAVFRTTGAEVFDNGIVVMSMVKRDD</sequence>
<keyword evidence="3" id="KW-1185">Reference proteome</keyword>
<organism evidence="2 3">
    <name type="scientific">Phytoactinopolyspora halotolerans</name>
    <dbReference type="NCBI Taxonomy" id="1981512"/>
    <lineage>
        <taxon>Bacteria</taxon>
        <taxon>Bacillati</taxon>
        <taxon>Actinomycetota</taxon>
        <taxon>Actinomycetes</taxon>
        <taxon>Jiangellales</taxon>
        <taxon>Jiangellaceae</taxon>
        <taxon>Phytoactinopolyspora</taxon>
    </lineage>
</organism>
<dbReference type="InterPro" id="IPR050765">
    <property type="entry name" value="Riboflavin_Biosynth_HTPR"/>
</dbReference>
<dbReference type="AlphaFoldDB" id="A0A6L9SD91"/>
<proteinExistence type="predicted"/>
<dbReference type="PANTHER" id="PTHR38011">
    <property type="entry name" value="DIHYDROFOLATE REDUCTASE FAMILY PROTEIN (AFU_ORTHOLOGUE AFUA_8G06820)"/>
    <property type="match status" value="1"/>
</dbReference>
<dbReference type="Gene3D" id="3.40.430.10">
    <property type="entry name" value="Dihydrofolate Reductase, subunit A"/>
    <property type="match status" value="1"/>
</dbReference>
<gene>
    <name evidence="2" type="ORF">G1H10_20325</name>
</gene>
<protein>
    <recommendedName>
        <fullName evidence="1">Bacterial bifunctional deaminase-reductase C-terminal domain-containing protein</fullName>
    </recommendedName>
</protein>
<dbReference type="Proteomes" id="UP000475214">
    <property type="component" value="Unassembled WGS sequence"/>
</dbReference>
<dbReference type="GO" id="GO:0008703">
    <property type="term" value="F:5-amino-6-(5-phosphoribosylamino)uracil reductase activity"/>
    <property type="evidence" value="ECO:0007669"/>
    <property type="project" value="InterPro"/>
</dbReference>
<dbReference type="Pfam" id="PF01872">
    <property type="entry name" value="RibD_C"/>
    <property type="match status" value="1"/>
</dbReference>
<dbReference type="InterPro" id="IPR002734">
    <property type="entry name" value="RibDG_C"/>
</dbReference>
<dbReference type="RefSeq" id="WP_163741158.1">
    <property type="nucleotide sequence ID" value="NZ_JAAGOA010000015.1"/>
</dbReference>
<feature type="domain" description="Bacterial bifunctional deaminase-reductase C-terminal" evidence="1">
    <location>
        <begin position="3"/>
        <end position="174"/>
    </location>
</feature>
<evidence type="ECO:0000313" key="2">
    <source>
        <dbReference type="EMBL" id="NEE02518.1"/>
    </source>
</evidence>
<dbReference type="InterPro" id="IPR024072">
    <property type="entry name" value="DHFR-like_dom_sf"/>
</dbReference>
<name>A0A6L9SD91_9ACTN</name>